<evidence type="ECO:0000259" key="2">
    <source>
        <dbReference type="Pfam" id="PF00149"/>
    </source>
</evidence>
<name>A0A0F9KRH2_9ZZZZ</name>
<dbReference type="GO" id="GO:0016787">
    <property type="term" value="F:hydrolase activity"/>
    <property type="evidence" value="ECO:0007669"/>
    <property type="project" value="InterPro"/>
</dbReference>
<dbReference type="SUPFAM" id="SSF56300">
    <property type="entry name" value="Metallo-dependent phosphatases"/>
    <property type="match status" value="1"/>
</dbReference>
<protein>
    <recommendedName>
        <fullName evidence="2">Calcineurin-like phosphoesterase domain-containing protein</fullName>
    </recommendedName>
</protein>
<comment type="caution">
    <text evidence="3">The sequence shown here is derived from an EMBL/GenBank/DDBJ whole genome shotgun (WGS) entry which is preliminary data.</text>
</comment>
<dbReference type="Gene3D" id="3.60.21.10">
    <property type="match status" value="1"/>
</dbReference>
<proteinExistence type="predicted"/>
<reference evidence="3" key="1">
    <citation type="journal article" date="2015" name="Nature">
        <title>Complex archaea that bridge the gap between prokaryotes and eukaryotes.</title>
        <authorList>
            <person name="Spang A."/>
            <person name="Saw J.H."/>
            <person name="Jorgensen S.L."/>
            <person name="Zaremba-Niedzwiedzka K."/>
            <person name="Martijn J."/>
            <person name="Lind A.E."/>
            <person name="van Eijk R."/>
            <person name="Schleper C."/>
            <person name="Guy L."/>
            <person name="Ettema T.J."/>
        </authorList>
    </citation>
    <scope>NUCLEOTIDE SEQUENCE</scope>
</reference>
<evidence type="ECO:0000313" key="3">
    <source>
        <dbReference type="EMBL" id="KKM24728.1"/>
    </source>
</evidence>
<dbReference type="InterPro" id="IPR004843">
    <property type="entry name" value="Calcineurin-like_PHP"/>
</dbReference>
<dbReference type="AlphaFoldDB" id="A0A0F9KRH2"/>
<organism evidence="3">
    <name type="scientific">marine sediment metagenome</name>
    <dbReference type="NCBI Taxonomy" id="412755"/>
    <lineage>
        <taxon>unclassified sequences</taxon>
        <taxon>metagenomes</taxon>
        <taxon>ecological metagenomes</taxon>
    </lineage>
</organism>
<feature type="domain" description="Calcineurin-like phosphoesterase" evidence="2">
    <location>
        <begin position="148"/>
        <end position="371"/>
    </location>
</feature>
<feature type="region of interest" description="Disordered" evidence="1">
    <location>
        <begin position="60"/>
        <end position="84"/>
    </location>
</feature>
<sequence>MKKQIRYMEKAMRSAFDARLALTLREGKTAAEAAEILADVFPAYAITFSTVRHQAESRNLALQGTGGKSAAAKSPTSTEPETADAVIERERKRLRDAQLAKELRQLQRTEAKRQEYLEVVQDVLTPFKPSECVPIEGIDTARPEHFWTLLFSDWHVGQRTPIQTTGGIYEQTTEITKWQIDRMMKSFKAIHNVQIQGQDIRKLLIIFDGDLVENDSMRASQAHGIDRLVTQQAVEVYDLMGFVLRQFLSFPGIEEIEVHNVGGNHDRTSPKPGLAGLGELDYIDTYSWLVGTLLARSFEDEPRIKMTNWETFFGYTTFADRRIIFEHGSSFRLGSGSYGGVPWYPTTNAANKLIDMLGGGDLVLFGHLHRPAVVPLKQDAWLVVNGALPATTSYVQSAMKAVRTPTQWLINLHKEHGVVEFHPMYAPPPGLRKPGHVWQADEEV</sequence>
<dbReference type="Pfam" id="PF00149">
    <property type="entry name" value="Metallophos"/>
    <property type="match status" value="1"/>
</dbReference>
<dbReference type="EMBL" id="LAZR01012863">
    <property type="protein sequence ID" value="KKM24728.1"/>
    <property type="molecule type" value="Genomic_DNA"/>
</dbReference>
<accession>A0A0F9KRH2</accession>
<dbReference type="InterPro" id="IPR029052">
    <property type="entry name" value="Metallo-depent_PP-like"/>
</dbReference>
<gene>
    <name evidence="3" type="ORF">LCGC14_1602200</name>
</gene>
<evidence type="ECO:0000256" key="1">
    <source>
        <dbReference type="SAM" id="MobiDB-lite"/>
    </source>
</evidence>